<name>A0A6N8HUW3_9FIRM</name>
<dbReference type="PANTHER" id="PTHR34504">
    <property type="entry name" value="ANTITOXIN HICB"/>
    <property type="match status" value="1"/>
</dbReference>
<dbReference type="SUPFAM" id="SSF143100">
    <property type="entry name" value="TTHA1013/TTHA0281-like"/>
    <property type="match status" value="1"/>
</dbReference>
<evidence type="ECO:0000259" key="1">
    <source>
        <dbReference type="Pfam" id="PF15919"/>
    </source>
</evidence>
<keyword evidence="3" id="KW-1185">Reference proteome</keyword>
<proteinExistence type="predicted"/>
<sequence length="130" mass="14370">MYYVYSAVFTKAETGYTVEVPDVPGCVTDGSTLEEATRMIKDALGGCLCTLEDHDEQSVPSRTPSDFTLSANQFAAMVDIDTDRYRAETDNRAVRKNVSIPAWLNSRAERAGVNFSQTLQDALKSQLHVQ</sequence>
<organism evidence="2 3">
    <name type="scientific">Caproicibacter fermentans</name>
    <dbReference type="NCBI Taxonomy" id="2576756"/>
    <lineage>
        <taxon>Bacteria</taxon>
        <taxon>Bacillati</taxon>
        <taxon>Bacillota</taxon>
        <taxon>Clostridia</taxon>
        <taxon>Eubacteriales</taxon>
        <taxon>Acutalibacteraceae</taxon>
        <taxon>Caproicibacter</taxon>
    </lineage>
</organism>
<dbReference type="Gene3D" id="3.30.160.250">
    <property type="match status" value="1"/>
</dbReference>
<dbReference type="AlphaFoldDB" id="A0A6N8HUW3"/>
<dbReference type="RefSeq" id="WP_156989459.1">
    <property type="nucleotide sequence ID" value="NZ_VWXL01000003.1"/>
</dbReference>
<dbReference type="InterPro" id="IPR051404">
    <property type="entry name" value="TA_system_antitoxin"/>
</dbReference>
<dbReference type="OrthoDB" id="5419659at2"/>
<feature type="domain" description="HicB-like antitoxin of toxin-antitoxin system" evidence="1">
    <location>
        <begin position="10"/>
        <end position="109"/>
    </location>
</feature>
<accession>A0A6N8HUW3</accession>
<comment type="caution">
    <text evidence="2">The sequence shown here is derived from an EMBL/GenBank/DDBJ whole genome shotgun (WGS) entry which is preliminary data.</text>
</comment>
<dbReference type="EMBL" id="VWXL01000003">
    <property type="protein sequence ID" value="MVB09407.1"/>
    <property type="molecule type" value="Genomic_DNA"/>
</dbReference>
<dbReference type="Proteomes" id="UP000469440">
    <property type="component" value="Unassembled WGS sequence"/>
</dbReference>
<dbReference type="InterPro" id="IPR031807">
    <property type="entry name" value="HicB-like"/>
</dbReference>
<gene>
    <name evidence="2" type="ORF">CAFE_00600</name>
</gene>
<dbReference type="Pfam" id="PF15919">
    <property type="entry name" value="HicB_lk_antitox"/>
    <property type="match status" value="1"/>
</dbReference>
<evidence type="ECO:0000313" key="3">
    <source>
        <dbReference type="Proteomes" id="UP000469440"/>
    </source>
</evidence>
<protein>
    <submittedName>
        <fullName evidence="2">HicB_like antitoxin of bacterial toxin-antitoxin system</fullName>
    </submittedName>
</protein>
<evidence type="ECO:0000313" key="2">
    <source>
        <dbReference type="EMBL" id="MVB09407.1"/>
    </source>
</evidence>
<dbReference type="PANTHER" id="PTHR34504:SF4">
    <property type="entry name" value="ANTITOXIN HICB"/>
    <property type="match status" value="1"/>
</dbReference>
<reference evidence="2 3" key="1">
    <citation type="submission" date="2019-09" db="EMBL/GenBank/DDBJ databases">
        <title>Genome sequence of Clostridium sp. EA1.</title>
        <authorList>
            <person name="Poehlein A."/>
            <person name="Bengelsdorf F.R."/>
            <person name="Daniel R."/>
        </authorList>
    </citation>
    <scope>NUCLEOTIDE SEQUENCE [LARGE SCALE GENOMIC DNA]</scope>
    <source>
        <strain evidence="2 3">EA1</strain>
    </source>
</reference>
<dbReference type="InterPro" id="IPR035069">
    <property type="entry name" value="TTHA1013/TTHA0281-like"/>
</dbReference>